<dbReference type="InterPro" id="IPR036259">
    <property type="entry name" value="MFS_trans_sf"/>
</dbReference>
<evidence type="ECO:0000256" key="4">
    <source>
        <dbReference type="ARBA" id="ARBA00022692"/>
    </source>
</evidence>
<dbReference type="InterPro" id="IPR051788">
    <property type="entry name" value="MFS_Transporter"/>
</dbReference>
<feature type="transmembrane region" description="Helical" evidence="7">
    <location>
        <begin position="139"/>
        <end position="159"/>
    </location>
</feature>
<evidence type="ECO:0000256" key="1">
    <source>
        <dbReference type="ARBA" id="ARBA00004127"/>
    </source>
</evidence>
<feature type="transmembrane region" description="Helical" evidence="7">
    <location>
        <begin position="298"/>
        <end position="318"/>
    </location>
</feature>
<dbReference type="PROSITE" id="PS50850">
    <property type="entry name" value="MFS"/>
    <property type="match status" value="1"/>
</dbReference>
<comment type="subcellular location">
    <subcellularLocation>
        <location evidence="1">Endomembrane system</location>
        <topology evidence="1">Multi-pass membrane protein</topology>
    </subcellularLocation>
</comment>
<evidence type="ECO:0000256" key="6">
    <source>
        <dbReference type="ARBA" id="ARBA00023136"/>
    </source>
</evidence>
<keyword evidence="10" id="KW-1185">Reference proteome</keyword>
<evidence type="ECO:0000313" key="10">
    <source>
        <dbReference type="Proteomes" id="UP000070284"/>
    </source>
</evidence>
<dbReference type="AlphaFoldDB" id="A0A133UGX9"/>
<dbReference type="InterPro" id="IPR020846">
    <property type="entry name" value="MFS_dom"/>
</dbReference>
<organism evidence="9 10">
    <name type="scientific">candidate division MSBL1 archaeon SCGC-AAA259E19</name>
    <dbReference type="NCBI Taxonomy" id="1698264"/>
    <lineage>
        <taxon>Archaea</taxon>
        <taxon>Methanobacteriati</taxon>
        <taxon>Methanobacteriota</taxon>
        <taxon>candidate division MSBL1</taxon>
    </lineage>
</organism>
<evidence type="ECO:0000256" key="5">
    <source>
        <dbReference type="ARBA" id="ARBA00022989"/>
    </source>
</evidence>
<dbReference type="Proteomes" id="UP000070284">
    <property type="component" value="Unassembled WGS sequence"/>
</dbReference>
<feature type="transmembrane region" description="Helical" evidence="7">
    <location>
        <begin position="77"/>
        <end position="94"/>
    </location>
</feature>
<protein>
    <recommendedName>
        <fullName evidence="8">Major facilitator superfamily (MFS) profile domain-containing protein</fullName>
    </recommendedName>
</protein>
<feature type="transmembrane region" description="Helical" evidence="7">
    <location>
        <begin position="165"/>
        <end position="183"/>
    </location>
</feature>
<accession>A0A133UGX9</accession>
<reference evidence="9 10" key="1">
    <citation type="journal article" date="2016" name="Sci. Rep.">
        <title>Metabolic traits of an uncultured archaeal lineage -MSBL1- from brine pools of the Red Sea.</title>
        <authorList>
            <person name="Mwirichia R."/>
            <person name="Alam I."/>
            <person name="Rashid M."/>
            <person name="Vinu M."/>
            <person name="Ba-Alawi W."/>
            <person name="Anthony Kamau A."/>
            <person name="Kamanda Ngugi D."/>
            <person name="Goker M."/>
            <person name="Klenk H.P."/>
            <person name="Bajic V."/>
            <person name="Stingl U."/>
        </authorList>
    </citation>
    <scope>NUCLEOTIDE SEQUENCE [LARGE SCALE GENOMIC DNA]</scope>
    <source>
        <strain evidence="9">SCGC-AAA259E19</strain>
    </source>
</reference>
<feature type="domain" description="Major facilitator superfamily (MFS) profile" evidence="8">
    <location>
        <begin position="9"/>
        <end position="371"/>
    </location>
</feature>
<feature type="transmembrane region" description="Helical" evidence="7">
    <location>
        <begin position="9"/>
        <end position="26"/>
    </location>
</feature>
<feature type="transmembrane region" description="Helical" evidence="7">
    <location>
        <begin position="204"/>
        <end position="222"/>
    </location>
</feature>
<evidence type="ECO:0000256" key="7">
    <source>
        <dbReference type="SAM" id="Phobius"/>
    </source>
</evidence>
<dbReference type="PANTHER" id="PTHR23514:SF3">
    <property type="entry name" value="BYPASS OF STOP CODON PROTEIN 6"/>
    <property type="match status" value="1"/>
</dbReference>
<name>A0A133UGX9_9EURY</name>
<feature type="transmembrane region" description="Helical" evidence="7">
    <location>
        <begin position="242"/>
        <end position="261"/>
    </location>
</feature>
<gene>
    <name evidence="9" type="ORF">AKJ65_06355</name>
</gene>
<dbReference type="GO" id="GO:0016020">
    <property type="term" value="C:membrane"/>
    <property type="evidence" value="ECO:0007669"/>
    <property type="project" value="TreeGrafter"/>
</dbReference>
<proteinExistence type="inferred from homology"/>
<evidence type="ECO:0000256" key="2">
    <source>
        <dbReference type="ARBA" id="ARBA00008335"/>
    </source>
</evidence>
<dbReference type="EMBL" id="LHXO01000111">
    <property type="protein sequence ID" value="KXA93390.1"/>
    <property type="molecule type" value="Genomic_DNA"/>
</dbReference>
<evidence type="ECO:0000259" key="8">
    <source>
        <dbReference type="PROSITE" id="PS50850"/>
    </source>
</evidence>
<feature type="transmembrane region" description="Helical" evidence="7">
    <location>
        <begin position="46"/>
        <end position="65"/>
    </location>
</feature>
<dbReference type="GO" id="GO:0022857">
    <property type="term" value="F:transmembrane transporter activity"/>
    <property type="evidence" value="ECO:0007669"/>
    <property type="project" value="InterPro"/>
</dbReference>
<dbReference type="Pfam" id="PF07690">
    <property type="entry name" value="MFS_1"/>
    <property type="match status" value="1"/>
</dbReference>
<keyword evidence="5 7" id="KW-1133">Transmembrane helix</keyword>
<keyword evidence="4 7" id="KW-0812">Transmembrane</keyword>
<dbReference type="GO" id="GO:0012505">
    <property type="term" value="C:endomembrane system"/>
    <property type="evidence" value="ECO:0007669"/>
    <property type="project" value="UniProtKB-SubCell"/>
</dbReference>
<dbReference type="SUPFAM" id="SSF103473">
    <property type="entry name" value="MFS general substrate transporter"/>
    <property type="match status" value="1"/>
</dbReference>
<feature type="non-terminal residue" evidence="9">
    <location>
        <position position="371"/>
    </location>
</feature>
<keyword evidence="3" id="KW-0813">Transport</keyword>
<dbReference type="InterPro" id="IPR011701">
    <property type="entry name" value="MFS"/>
</dbReference>
<comment type="caution">
    <text evidence="9">The sequence shown here is derived from an EMBL/GenBank/DDBJ whole genome shotgun (WGS) entry which is preliminary data.</text>
</comment>
<feature type="transmembrane region" description="Helical" evidence="7">
    <location>
        <begin position="273"/>
        <end position="292"/>
    </location>
</feature>
<dbReference type="Gene3D" id="1.20.1250.20">
    <property type="entry name" value="MFS general substrate transporter like domains"/>
    <property type="match status" value="1"/>
</dbReference>
<comment type="similarity">
    <text evidence="2">Belongs to the major facilitator superfamily.</text>
</comment>
<sequence length="371" mass="41175">MSPNLDSRKIWMISIFYFVGFVGILMQLRGSLLPEIKSTFEVSETLLGLVAPSYSVSLLILVILIGMKTGSIDIEKFLMIGIALTTLFTLFVGVSFSFPILLLFFLGRGVGTGVFRALDRPILSHLFPENRGWTYNMHTLAWAVGATSGPLLANLFLHFADWRTAYLVLSLGFIPILILFWKIDLPEGHIREETIDRESFGKIFESRAVIGMAAILFLNGGIEGGFFTWLPYFVNEFLSRSVSNVALSGFLAAYIPGRYIYGRLSKKYDYLNIVLLNAVMVSALILFAFYMADGVWKLPFIFACGFPISGIFPTMLAMGTDVFPQFSGPMNAIGMGVGMIGVSIFPWIMGIIADLYTVTTAMQFMLFLSIS</sequence>
<keyword evidence="6 7" id="KW-0472">Membrane</keyword>
<dbReference type="PANTHER" id="PTHR23514">
    <property type="entry name" value="BYPASS OF STOP CODON PROTEIN 6"/>
    <property type="match status" value="1"/>
</dbReference>
<evidence type="ECO:0000313" key="9">
    <source>
        <dbReference type="EMBL" id="KXA93390.1"/>
    </source>
</evidence>
<feature type="transmembrane region" description="Helical" evidence="7">
    <location>
        <begin position="330"/>
        <end position="349"/>
    </location>
</feature>
<evidence type="ECO:0000256" key="3">
    <source>
        <dbReference type="ARBA" id="ARBA00022448"/>
    </source>
</evidence>